<dbReference type="Pfam" id="PF02621">
    <property type="entry name" value="VitK2_biosynth"/>
    <property type="match status" value="1"/>
</dbReference>
<evidence type="ECO:0000256" key="2">
    <source>
        <dbReference type="ARBA" id="ARBA00022428"/>
    </source>
</evidence>
<comment type="catalytic activity">
    <reaction evidence="4">
        <text>chorismate = 3-[(1-carboxyvinyl)-oxy]benzoate + H2O</text>
        <dbReference type="Rhea" id="RHEA:40051"/>
        <dbReference type="ChEBI" id="CHEBI:15377"/>
        <dbReference type="ChEBI" id="CHEBI:29748"/>
        <dbReference type="ChEBI" id="CHEBI:76981"/>
        <dbReference type="EC" id="4.2.1.151"/>
    </reaction>
</comment>
<dbReference type="PANTHER" id="PTHR37690:SF1">
    <property type="entry name" value="CHORISMATE DEHYDRATASE"/>
    <property type="match status" value="1"/>
</dbReference>
<dbReference type="Gene3D" id="3.40.190.10">
    <property type="entry name" value="Periplasmic binding protein-like II"/>
    <property type="match status" value="2"/>
</dbReference>
<evidence type="ECO:0000313" key="6">
    <source>
        <dbReference type="Proteomes" id="UP000317648"/>
    </source>
</evidence>
<dbReference type="OrthoDB" id="9810112at2"/>
<accession>A0A518E0Z1</accession>
<dbReference type="SUPFAM" id="SSF53850">
    <property type="entry name" value="Periplasmic binding protein-like II"/>
    <property type="match status" value="1"/>
</dbReference>
<gene>
    <name evidence="4 5" type="primary">mqnA</name>
    <name evidence="5" type="ORF">Pla8534_56100</name>
</gene>
<proteinExistence type="inferred from homology"/>
<dbReference type="HAMAP" id="MF_00995">
    <property type="entry name" value="MqnA"/>
    <property type="match status" value="1"/>
</dbReference>
<protein>
    <recommendedName>
        <fullName evidence="4">Chorismate dehydratase</fullName>
        <ecNumber evidence="4">4.2.1.151</ecNumber>
    </recommendedName>
    <alternativeName>
        <fullName evidence="4">Menaquinone biosynthetic enzyme MqnA</fullName>
    </alternativeName>
</protein>
<evidence type="ECO:0000256" key="1">
    <source>
        <dbReference type="ARBA" id="ARBA00004863"/>
    </source>
</evidence>
<dbReference type="InterPro" id="IPR030868">
    <property type="entry name" value="MqnA"/>
</dbReference>
<organism evidence="5 6">
    <name type="scientific">Lignipirellula cremea</name>
    <dbReference type="NCBI Taxonomy" id="2528010"/>
    <lineage>
        <taxon>Bacteria</taxon>
        <taxon>Pseudomonadati</taxon>
        <taxon>Planctomycetota</taxon>
        <taxon>Planctomycetia</taxon>
        <taxon>Pirellulales</taxon>
        <taxon>Pirellulaceae</taxon>
        <taxon>Lignipirellula</taxon>
    </lineage>
</organism>
<reference evidence="5 6" key="1">
    <citation type="submission" date="2019-02" db="EMBL/GenBank/DDBJ databases">
        <title>Deep-cultivation of Planctomycetes and their phenomic and genomic characterization uncovers novel biology.</title>
        <authorList>
            <person name="Wiegand S."/>
            <person name="Jogler M."/>
            <person name="Boedeker C."/>
            <person name="Pinto D."/>
            <person name="Vollmers J."/>
            <person name="Rivas-Marin E."/>
            <person name="Kohn T."/>
            <person name="Peeters S.H."/>
            <person name="Heuer A."/>
            <person name="Rast P."/>
            <person name="Oberbeckmann S."/>
            <person name="Bunk B."/>
            <person name="Jeske O."/>
            <person name="Meyerdierks A."/>
            <person name="Storesund J.E."/>
            <person name="Kallscheuer N."/>
            <person name="Luecker S."/>
            <person name="Lage O.M."/>
            <person name="Pohl T."/>
            <person name="Merkel B.J."/>
            <person name="Hornburger P."/>
            <person name="Mueller R.-W."/>
            <person name="Bruemmer F."/>
            <person name="Labrenz M."/>
            <person name="Spormann A.M."/>
            <person name="Op den Camp H."/>
            <person name="Overmann J."/>
            <person name="Amann R."/>
            <person name="Jetten M.S.M."/>
            <person name="Mascher T."/>
            <person name="Medema M.H."/>
            <person name="Devos D.P."/>
            <person name="Kaster A.-K."/>
            <person name="Ovreas L."/>
            <person name="Rohde M."/>
            <person name="Galperin M.Y."/>
            <person name="Jogler C."/>
        </authorList>
    </citation>
    <scope>NUCLEOTIDE SEQUENCE [LARGE SCALE GENOMIC DNA]</scope>
    <source>
        <strain evidence="5 6">Pla85_3_4</strain>
    </source>
</reference>
<sequence>MTAALRIGAVSYLNTKPLVYGLAERAPQADIVFDLPSRLADRLAAGDLDVALIPSIEAFQDPSYTIVSDACIGCRGPVLSVKLLCRRPARELRTLALDEGSRTSAALVRILLEEKFGVRPKRERLPIGSGLEDTQADGVLLIGDRAMPPAKEEFVETWDLGETWREWSGLPFVFAMWTARAGVDCGAIEAALGEARNAGVAHLEEIARREAGPAGLTEQRCLTYLRDNLYFYLGPREQQGLELYYQHAARLGLAPEGLDLRFYGCQTS</sequence>
<dbReference type="RefSeq" id="WP_145056512.1">
    <property type="nucleotide sequence ID" value="NZ_CP036433.1"/>
</dbReference>
<dbReference type="GO" id="GO:0009234">
    <property type="term" value="P:menaquinone biosynthetic process"/>
    <property type="evidence" value="ECO:0007669"/>
    <property type="project" value="UniProtKB-UniRule"/>
</dbReference>
<dbReference type="InterPro" id="IPR003773">
    <property type="entry name" value="Menaquinone_biosynth"/>
</dbReference>
<evidence type="ECO:0000313" key="5">
    <source>
        <dbReference type="EMBL" id="QDU97756.1"/>
    </source>
</evidence>
<dbReference type="GO" id="GO:0016836">
    <property type="term" value="F:hydro-lyase activity"/>
    <property type="evidence" value="ECO:0007669"/>
    <property type="project" value="UniProtKB-UniRule"/>
</dbReference>
<evidence type="ECO:0000256" key="3">
    <source>
        <dbReference type="ARBA" id="ARBA00023239"/>
    </source>
</evidence>
<dbReference type="PANTHER" id="PTHR37690">
    <property type="entry name" value="CHORISMATE DEHYDRATASE"/>
    <property type="match status" value="1"/>
</dbReference>
<dbReference type="Proteomes" id="UP000317648">
    <property type="component" value="Chromosome"/>
</dbReference>
<dbReference type="CDD" id="cd13634">
    <property type="entry name" value="PBP2_Sco4506"/>
    <property type="match status" value="1"/>
</dbReference>
<comment type="pathway">
    <text evidence="1 4">Quinol/quinone metabolism; menaquinone biosynthesis.</text>
</comment>
<dbReference type="EC" id="4.2.1.151" evidence="4"/>
<dbReference type="UniPathway" id="UPA00079"/>
<dbReference type="EMBL" id="CP036433">
    <property type="protein sequence ID" value="QDU97756.1"/>
    <property type="molecule type" value="Genomic_DNA"/>
</dbReference>
<comment type="function">
    <text evidence="4">Catalyzes the dehydration of chorismate into 3-[(1-carboxyvinyl)oxy]benzoate, a step in the biosynthesis of menaquinone (MK, vitamin K2).</text>
</comment>
<keyword evidence="3 4" id="KW-0456">Lyase</keyword>
<dbReference type="KEGG" id="lcre:Pla8534_56100"/>
<comment type="similarity">
    <text evidence="4">Belongs to the MqnA/MqnD family. MqnA subfamily.</text>
</comment>
<evidence type="ECO:0000256" key="4">
    <source>
        <dbReference type="HAMAP-Rule" id="MF_00995"/>
    </source>
</evidence>
<name>A0A518E0Z1_9BACT</name>
<keyword evidence="2 4" id="KW-0474">Menaquinone biosynthesis</keyword>
<dbReference type="AlphaFoldDB" id="A0A518E0Z1"/>
<keyword evidence="6" id="KW-1185">Reference proteome</keyword>